<comment type="caution">
    <text evidence="2">The sequence shown here is derived from an EMBL/GenBank/DDBJ whole genome shotgun (WGS) entry which is preliminary data.</text>
</comment>
<name>A0A0F8XRT7_9ZZZZ</name>
<gene>
    <name evidence="2" type="ORF">LCGC14_2910300</name>
</gene>
<accession>A0A0F8XRT7</accession>
<proteinExistence type="predicted"/>
<evidence type="ECO:0000256" key="1">
    <source>
        <dbReference type="SAM" id="MobiDB-lite"/>
    </source>
</evidence>
<feature type="region of interest" description="Disordered" evidence="1">
    <location>
        <begin position="1"/>
        <end position="23"/>
    </location>
</feature>
<protein>
    <submittedName>
        <fullName evidence="2">Uncharacterized protein</fullName>
    </submittedName>
</protein>
<dbReference type="AlphaFoldDB" id="A0A0F8XRT7"/>
<dbReference type="EMBL" id="LAZR01057566">
    <property type="protein sequence ID" value="KKK71797.1"/>
    <property type="molecule type" value="Genomic_DNA"/>
</dbReference>
<evidence type="ECO:0000313" key="2">
    <source>
        <dbReference type="EMBL" id="KKK71797.1"/>
    </source>
</evidence>
<organism evidence="2">
    <name type="scientific">marine sediment metagenome</name>
    <dbReference type="NCBI Taxonomy" id="412755"/>
    <lineage>
        <taxon>unclassified sequences</taxon>
        <taxon>metagenomes</taxon>
        <taxon>ecological metagenomes</taxon>
    </lineage>
</organism>
<sequence>MEENRAERRRQEKEAAKKVKACT</sequence>
<feature type="compositionally biased region" description="Basic and acidic residues" evidence="1">
    <location>
        <begin position="1"/>
        <end position="17"/>
    </location>
</feature>
<feature type="non-terminal residue" evidence="2">
    <location>
        <position position="23"/>
    </location>
</feature>
<reference evidence="2" key="1">
    <citation type="journal article" date="2015" name="Nature">
        <title>Complex archaea that bridge the gap between prokaryotes and eukaryotes.</title>
        <authorList>
            <person name="Spang A."/>
            <person name="Saw J.H."/>
            <person name="Jorgensen S.L."/>
            <person name="Zaremba-Niedzwiedzka K."/>
            <person name="Martijn J."/>
            <person name="Lind A.E."/>
            <person name="van Eijk R."/>
            <person name="Schleper C."/>
            <person name="Guy L."/>
            <person name="Ettema T.J."/>
        </authorList>
    </citation>
    <scope>NUCLEOTIDE SEQUENCE</scope>
</reference>